<dbReference type="GO" id="GO:0006355">
    <property type="term" value="P:regulation of DNA-templated transcription"/>
    <property type="evidence" value="ECO:0007669"/>
    <property type="project" value="InterPro"/>
</dbReference>
<dbReference type="Pfam" id="PF00563">
    <property type="entry name" value="EAL"/>
    <property type="match status" value="1"/>
</dbReference>
<dbReference type="InterPro" id="IPR035965">
    <property type="entry name" value="PAS-like_dom_sf"/>
</dbReference>
<evidence type="ECO:0000313" key="6">
    <source>
        <dbReference type="Proteomes" id="UP000599074"/>
    </source>
</evidence>
<dbReference type="SMART" id="SM00086">
    <property type="entry name" value="PAC"/>
    <property type="match status" value="1"/>
</dbReference>
<feature type="domain" description="PAS" evidence="1">
    <location>
        <begin position="159"/>
        <end position="229"/>
    </location>
</feature>
<dbReference type="SMART" id="SM00267">
    <property type="entry name" value="GGDEF"/>
    <property type="match status" value="1"/>
</dbReference>
<dbReference type="PROSITE" id="PS50887">
    <property type="entry name" value="GGDEF"/>
    <property type="match status" value="1"/>
</dbReference>
<dbReference type="NCBIfam" id="TIGR00254">
    <property type="entry name" value="GGDEF"/>
    <property type="match status" value="1"/>
</dbReference>
<dbReference type="InterPro" id="IPR000014">
    <property type="entry name" value="PAS"/>
</dbReference>
<dbReference type="SUPFAM" id="SSF55073">
    <property type="entry name" value="Nucleotide cyclase"/>
    <property type="match status" value="1"/>
</dbReference>
<dbReference type="EMBL" id="BOON01000024">
    <property type="protein sequence ID" value="GII23022.1"/>
    <property type="molecule type" value="Genomic_DNA"/>
</dbReference>
<dbReference type="InterPro" id="IPR043128">
    <property type="entry name" value="Rev_trsase/Diguanyl_cyclase"/>
</dbReference>
<dbReference type="InterPro" id="IPR052155">
    <property type="entry name" value="Biofilm_reg_signaling"/>
</dbReference>
<dbReference type="Gene3D" id="3.30.70.270">
    <property type="match status" value="1"/>
</dbReference>
<dbReference type="Gene3D" id="3.20.20.450">
    <property type="entry name" value="EAL domain"/>
    <property type="match status" value="1"/>
</dbReference>
<dbReference type="Pfam" id="PF00990">
    <property type="entry name" value="GGDEF"/>
    <property type="match status" value="1"/>
</dbReference>
<evidence type="ECO:0000259" key="2">
    <source>
        <dbReference type="PROSITE" id="PS50113"/>
    </source>
</evidence>
<dbReference type="InterPro" id="IPR000160">
    <property type="entry name" value="GGDEF_dom"/>
</dbReference>
<comment type="caution">
    <text evidence="5">The sequence shown here is derived from an EMBL/GenBank/DDBJ whole genome shotgun (WGS) entry which is preliminary data.</text>
</comment>
<evidence type="ECO:0000259" key="1">
    <source>
        <dbReference type="PROSITE" id="PS50112"/>
    </source>
</evidence>
<dbReference type="CDD" id="cd01949">
    <property type="entry name" value="GGDEF"/>
    <property type="match status" value="1"/>
</dbReference>
<feature type="domain" description="PAC" evidence="2">
    <location>
        <begin position="233"/>
        <end position="285"/>
    </location>
</feature>
<organism evidence="5 6">
    <name type="scientific">Planosporangium mesophilum</name>
    <dbReference type="NCBI Taxonomy" id="689768"/>
    <lineage>
        <taxon>Bacteria</taxon>
        <taxon>Bacillati</taxon>
        <taxon>Actinomycetota</taxon>
        <taxon>Actinomycetes</taxon>
        <taxon>Micromonosporales</taxon>
        <taxon>Micromonosporaceae</taxon>
        <taxon>Planosporangium</taxon>
    </lineage>
</organism>
<dbReference type="InterPro" id="IPR013767">
    <property type="entry name" value="PAS_fold"/>
</dbReference>
<sequence length="721" mass="77593">MGRPGGSRDGVWLERSDGAVAVAGERVDLDAVTHRWAQAINDAGYVPMSPVRLREVLHDLVKRMAGALAAEPFDPGPGRRVGADLVLAGITGGGALGCTVEVLGSGLAQPADGRHLRLLGALAEGFTEALCERTLDAQEEIRAAAAVARSDTEAALRAAEARFRAVFAGSAFGIGIADLDGRLVDANATLAEMIGYSRDELCGRAIVDFVPGTDVAGVADLFAQLGRSEHDRVRTDQRLYRRDGQVLWAHLAASLIRDERGEPRFQTIMVEDVTDRHHLQTRLRHQATHDPLTGLPNRTLLFDRLYELFASADSRQRVAVCYIDLDGFKAVNDSFGHDIGDELLVAVAHRLHECVSRAGHLVARMGGDEFVILVHDHPSTQDVVALAEAVLAALTEPVGAGGHRLAISASIGIVDRACASTTPSELMRAADITLYWAKADGKGKWALFDADRTDREVARYELSASMPGALERGEFLLEYQPLVLCGGETVVGAEALVRWRHPRLGLLGPDRFVSLAEETGMIVPLGLWVLEEACRQGRRWLDLAGDAAPLISVNLAVRQAQEPSLVDDVAAILARTRLEPECLQLELTESALIGPGHEPLAALTKLAEMGVRIAIDDFGTGYSNLTYLRTLPVQAIKLAGSFVDGLRTSGRDPGRVDRAGERMVATLVQLAHALDLTVTAEGVETRMQADRLRAVDCDSGQGFFYAHPGPPEQITAMITRG</sequence>
<dbReference type="Pfam" id="PF00989">
    <property type="entry name" value="PAS"/>
    <property type="match status" value="1"/>
</dbReference>
<dbReference type="InterPro" id="IPR000700">
    <property type="entry name" value="PAS-assoc_C"/>
</dbReference>
<accession>A0A8J3TD80</accession>
<dbReference type="InterPro" id="IPR035919">
    <property type="entry name" value="EAL_sf"/>
</dbReference>
<dbReference type="PROSITE" id="PS50112">
    <property type="entry name" value="PAS"/>
    <property type="match status" value="1"/>
</dbReference>
<gene>
    <name evidence="5" type="ORF">Pme01_26190</name>
</gene>
<dbReference type="SMART" id="SM00052">
    <property type="entry name" value="EAL"/>
    <property type="match status" value="1"/>
</dbReference>
<dbReference type="Proteomes" id="UP000599074">
    <property type="component" value="Unassembled WGS sequence"/>
</dbReference>
<reference evidence="5" key="1">
    <citation type="submission" date="2021-01" db="EMBL/GenBank/DDBJ databases">
        <title>Whole genome shotgun sequence of Planosporangium mesophilum NBRC 109066.</title>
        <authorList>
            <person name="Komaki H."/>
            <person name="Tamura T."/>
        </authorList>
    </citation>
    <scope>NUCLEOTIDE SEQUENCE</scope>
    <source>
        <strain evidence="5">NBRC 109066</strain>
    </source>
</reference>
<dbReference type="InterPro" id="IPR001633">
    <property type="entry name" value="EAL_dom"/>
</dbReference>
<evidence type="ECO:0000313" key="5">
    <source>
        <dbReference type="EMBL" id="GII23022.1"/>
    </source>
</evidence>
<dbReference type="AlphaFoldDB" id="A0A8J3TD80"/>
<dbReference type="CDD" id="cd00130">
    <property type="entry name" value="PAS"/>
    <property type="match status" value="1"/>
</dbReference>
<dbReference type="PANTHER" id="PTHR44757">
    <property type="entry name" value="DIGUANYLATE CYCLASE DGCP"/>
    <property type="match status" value="1"/>
</dbReference>
<dbReference type="InterPro" id="IPR029787">
    <property type="entry name" value="Nucleotide_cyclase"/>
</dbReference>
<feature type="domain" description="GGDEF" evidence="4">
    <location>
        <begin position="316"/>
        <end position="450"/>
    </location>
</feature>
<dbReference type="Gene3D" id="3.30.450.20">
    <property type="entry name" value="PAS domain"/>
    <property type="match status" value="1"/>
</dbReference>
<name>A0A8J3TD80_9ACTN</name>
<dbReference type="PROSITE" id="PS50883">
    <property type="entry name" value="EAL"/>
    <property type="match status" value="1"/>
</dbReference>
<evidence type="ECO:0000259" key="4">
    <source>
        <dbReference type="PROSITE" id="PS50887"/>
    </source>
</evidence>
<dbReference type="SUPFAM" id="SSF141868">
    <property type="entry name" value="EAL domain-like"/>
    <property type="match status" value="1"/>
</dbReference>
<dbReference type="InterPro" id="IPR001610">
    <property type="entry name" value="PAC"/>
</dbReference>
<dbReference type="SMART" id="SM00091">
    <property type="entry name" value="PAS"/>
    <property type="match status" value="1"/>
</dbReference>
<protein>
    <submittedName>
        <fullName evidence="5">GGDEF domain-containing protein</fullName>
    </submittedName>
</protein>
<dbReference type="SUPFAM" id="SSF55785">
    <property type="entry name" value="PYP-like sensor domain (PAS domain)"/>
    <property type="match status" value="1"/>
</dbReference>
<keyword evidence="6" id="KW-1185">Reference proteome</keyword>
<evidence type="ECO:0000259" key="3">
    <source>
        <dbReference type="PROSITE" id="PS50883"/>
    </source>
</evidence>
<dbReference type="PANTHER" id="PTHR44757:SF2">
    <property type="entry name" value="BIOFILM ARCHITECTURE MAINTENANCE PROTEIN MBAA"/>
    <property type="match status" value="1"/>
</dbReference>
<dbReference type="NCBIfam" id="TIGR00229">
    <property type="entry name" value="sensory_box"/>
    <property type="match status" value="1"/>
</dbReference>
<feature type="domain" description="EAL" evidence="3">
    <location>
        <begin position="459"/>
        <end position="721"/>
    </location>
</feature>
<dbReference type="CDD" id="cd01948">
    <property type="entry name" value="EAL"/>
    <property type="match status" value="1"/>
</dbReference>
<dbReference type="PROSITE" id="PS50113">
    <property type="entry name" value="PAC"/>
    <property type="match status" value="1"/>
</dbReference>
<proteinExistence type="predicted"/>